<feature type="signal peptide" evidence="1">
    <location>
        <begin position="1"/>
        <end position="25"/>
    </location>
</feature>
<dbReference type="RefSeq" id="WP_367877786.1">
    <property type="nucleotide sequence ID" value="NZ_JBFNXX010000006.1"/>
</dbReference>
<organism evidence="2 3">
    <name type="scientific">Sulfitobacter sediminis</name>
    <dbReference type="NCBI Taxonomy" id="3234186"/>
    <lineage>
        <taxon>Bacteria</taxon>
        <taxon>Pseudomonadati</taxon>
        <taxon>Pseudomonadota</taxon>
        <taxon>Alphaproteobacteria</taxon>
        <taxon>Rhodobacterales</taxon>
        <taxon>Roseobacteraceae</taxon>
        <taxon>Sulfitobacter</taxon>
    </lineage>
</organism>
<evidence type="ECO:0000313" key="3">
    <source>
        <dbReference type="Proteomes" id="UP001556098"/>
    </source>
</evidence>
<accession>A0ABV3RM84</accession>
<reference evidence="2 3" key="1">
    <citation type="submission" date="2024-07" db="EMBL/GenBank/DDBJ databases">
        <title>Marimonas sp.nov., isolated from tidal-flat sediment.</title>
        <authorList>
            <person name="Jayan J.N."/>
            <person name="Lee S.S."/>
        </authorList>
    </citation>
    <scope>NUCLEOTIDE SEQUENCE [LARGE SCALE GENOMIC DNA]</scope>
    <source>
        <strain evidence="2 3">MJW-29</strain>
    </source>
</reference>
<protein>
    <recommendedName>
        <fullName evidence="4">DUF3108 domain-containing protein</fullName>
    </recommendedName>
</protein>
<dbReference type="EMBL" id="JBFNXX010000006">
    <property type="protein sequence ID" value="MEW9920091.1"/>
    <property type="molecule type" value="Genomic_DNA"/>
</dbReference>
<keyword evidence="1" id="KW-0732">Signal</keyword>
<evidence type="ECO:0008006" key="4">
    <source>
        <dbReference type="Google" id="ProtNLM"/>
    </source>
</evidence>
<comment type="caution">
    <text evidence="2">The sequence shown here is derived from an EMBL/GenBank/DDBJ whole genome shotgun (WGS) entry which is preliminary data.</text>
</comment>
<sequence length="180" mass="20443">MKSIVLGFRALPFLFVFVFSSIAYAADVDRFAGTYTGKAEFIANGEKQHRDLSTTITPSKDGFTLSWTSVTYRSDGRTKEATYTIEFVPSPREGIYSSAMKVDIFGKRKPLNPLNGEPFVWARFRGDTFSTYSLFITEDGEYEMQEYHRTLTEGGLNLVFHRVRDSVVLREITAFLAREG</sequence>
<evidence type="ECO:0000313" key="2">
    <source>
        <dbReference type="EMBL" id="MEW9920091.1"/>
    </source>
</evidence>
<name>A0ABV3RM84_9RHOB</name>
<evidence type="ECO:0000256" key="1">
    <source>
        <dbReference type="SAM" id="SignalP"/>
    </source>
</evidence>
<feature type="chain" id="PRO_5046357713" description="DUF3108 domain-containing protein" evidence="1">
    <location>
        <begin position="26"/>
        <end position="180"/>
    </location>
</feature>
<proteinExistence type="predicted"/>
<dbReference type="Proteomes" id="UP001556098">
    <property type="component" value="Unassembled WGS sequence"/>
</dbReference>
<keyword evidence="3" id="KW-1185">Reference proteome</keyword>
<gene>
    <name evidence="2" type="ORF">AB2B41_10780</name>
</gene>